<proteinExistence type="predicted"/>
<dbReference type="AlphaFoldDB" id="W2C6M4"/>
<evidence type="ECO:0000313" key="2">
    <source>
        <dbReference type="Proteomes" id="UP000018837"/>
    </source>
</evidence>
<sequence length="30" mass="3671">MQYELHIDDILFYGVDEYIDMIILDFTCLE</sequence>
<name>W2C6M4_9BACT</name>
<dbReference type="Proteomes" id="UP000018837">
    <property type="component" value="Unassembled WGS sequence"/>
</dbReference>
<dbReference type="EMBL" id="AYUF01000311">
    <property type="protein sequence ID" value="ETK02698.1"/>
    <property type="molecule type" value="Genomic_DNA"/>
</dbReference>
<evidence type="ECO:0000313" key="1">
    <source>
        <dbReference type="EMBL" id="ETK02698.1"/>
    </source>
</evidence>
<organism evidence="1 2">
    <name type="scientific">Tannerella sp. oral taxon BU063 isolate Cell 2</name>
    <dbReference type="NCBI Taxonomy" id="1411148"/>
    <lineage>
        <taxon>Bacteria</taxon>
        <taxon>Pseudomonadati</taxon>
        <taxon>Bacteroidota</taxon>
        <taxon>Bacteroidia</taxon>
        <taxon>Bacteroidales</taxon>
        <taxon>Tannerellaceae</taxon>
        <taxon>Tannerella</taxon>
    </lineage>
</organism>
<accession>W2C6M4</accession>
<protein>
    <submittedName>
        <fullName evidence="1">Uncharacterized protein</fullName>
    </submittedName>
</protein>
<comment type="caution">
    <text evidence="1">The sequence shown here is derived from an EMBL/GenBank/DDBJ whole genome shotgun (WGS) entry which is preliminary data.</text>
</comment>
<reference evidence="1 2" key="1">
    <citation type="submission" date="2013-11" db="EMBL/GenBank/DDBJ databases">
        <title>Single cell genomics of uncultured Tannerella BU063 (oral taxon 286).</title>
        <authorList>
            <person name="Beall C.J."/>
            <person name="Campbell A.G."/>
            <person name="Griffen A.L."/>
            <person name="Podar M."/>
            <person name="Leys E.J."/>
        </authorList>
    </citation>
    <scope>NUCLEOTIDE SEQUENCE [LARGE SCALE GENOMIC DNA]</scope>
    <source>
        <strain evidence="1">Cell 2</strain>
    </source>
</reference>
<gene>
    <name evidence="1" type="ORF">N425_02930</name>
</gene>